<dbReference type="OrthoDB" id="9791737at2"/>
<evidence type="ECO:0000256" key="1">
    <source>
        <dbReference type="ARBA" id="ARBA00001946"/>
    </source>
</evidence>
<keyword evidence="5 9" id="KW-0255">Endonuclease</keyword>
<evidence type="ECO:0000256" key="5">
    <source>
        <dbReference type="ARBA" id="ARBA00022759"/>
    </source>
</evidence>
<evidence type="ECO:0000256" key="4">
    <source>
        <dbReference type="ARBA" id="ARBA00022723"/>
    </source>
</evidence>
<dbReference type="EMBL" id="SLXI01000001">
    <property type="protein sequence ID" value="TCP13959.1"/>
    <property type="molecule type" value="Genomic_DNA"/>
</dbReference>
<dbReference type="Gene3D" id="3.30.70.240">
    <property type="match status" value="1"/>
</dbReference>
<dbReference type="AlphaFoldDB" id="A0A4R2N2C3"/>
<evidence type="ECO:0000256" key="2">
    <source>
        <dbReference type="ARBA" id="ARBA00009959"/>
    </source>
</evidence>
<keyword evidence="8 9" id="KW-0051">Antiviral defense</keyword>
<evidence type="ECO:0000313" key="11">
    <source>
        <dbReference type="Proteomes" id="UP000294841"/>
    </source>
</evidence>
<comment type="function">
    <text evidence="9">CRISPR (clustered regularly interspaced short palindromic repeat), is an adaptive immune system that provides protection against mobile genetic elements (viruses, transposable elements and conjugative plasmids). CRISPR clusters contain sequences complementary to antecedent mobile elements and target invading nucleic acids. CRISPR clusters are transcribed and processed into CRISPR RNA (crRNA). Functions as a ssRNA-specific endoribonuclease. Involved in the integration of spacer DNA into the CRISPR cassette.</text>
</comment>
<dbReference type="InterPro" id="IPR019199">
    <property type="entry name" value="Virulence_VapD/CRISPR_Cas2"/>
</dbReference>
<accession>A0A4R2N2C3</accession>
<sequence>MSEAKFMRLIVFFDLPVTTVAKRKAANRFRHFLIKDGYQMLQLSVYCRIVRGRDALEKHNKRLQENLPEEGSIRCLEVTEKQFASMHILLGKLKIQEKKVNTNQMLLF</sequence>
<name>A0A4R2N2C3_9PAST</name>
<evidence type="ECO:0000256" key="3">
    <source>
        <dbReference type="ARBA" id="ARBA00022722"/>
    </source>
</evidence>
<gene>
    <name evidence="9" type="primary">cas2</name>
    <name evidence="10" type="ORF">EV697_10175</name>
</gene>
<reference evidence="10 11" key="1">
    <citation type="submission" date="2019-03" db="EMBL/GenBank/DDBJ databases">
        <title>Genomic Encyclopedia of Type Strains, Phase IV (KMG-IV): sequencing the most valuable type-strain genomes for metagenomic binning, comparative biology and taxonomic classification.</title>
        <authorList>
            <person name="Goeker M."/>
        </authorList>
    </citation>
    <scope>NUCLEOTIDE SEQUENCE [LARGE SCALE GENOMIC DNA]</scope>
    <source>
        <strain evidence="10 11">DSM 28231</strain>
    </source>
</reference>
<dbReference type="CDD" id="cd09638">
    <property type="entry name" value="Cas2_I_II_III"/>
    <property type="match status" value="1"/>
</dbReference>
<protein>
    <recommendedName>
        <fullName evidence="9">CRISPR-associated endoribonuclease Cas2</fullName>
        <ecNumber evidence="9">3.1.-.-</ecNumber>
    </recommendedName>
</protein>
<dbReference type="InterPro" id="IPR021127">
    <property type="entry name" value="CRISPR_associated_Cas2"/>
</dbReference>
<dbReference type="Pfam" id="PF09827">
    <property type="entry name" value="CRISPR_Cas2"/>
    <property type="match status" value="1"/>
</dbReference>
<dbReference type="GO" id="GO:0004521">
    <property type="term" value="F:RNA endonuclease activity"/>
    <property type="evidence" value="ECO:0007669"/>
    <property type="project" value="InterPro"/>
</dbReference>
<dbReference type="GO" id="GO:0046872">
    <property type="term" value="F:metal ion binding"/>
    <property type="evidence" value="ECO:0007669"/>
    <property type="project" value="UniProtKB-UniRule"/>
</dbReference>
<keyword evidence="4 9" id="KW-0479">Metal-binding</keyword>
<keyword evidence="3 9" id="KW-0540">Nuclease</keyword>
<evidence type="ECO:0000256" key="7">
    <source>
        <dbReference type="ARBA" id="ARBA00022842"/>
    </source>
</evidence>
<dbReference type="NCBIfam" id="TIGR01573">
    <property type="entry name" value="cas2"/>
    <property type="match status" value="1"/>
</dbReference>
<organism evidence="10 11">
    <name type="scientific">Bisgaardia hudsonensis</name>
    <dbReference type="NCBI Taxonomy" id="109472"/>
    <lineage>
        <taxon>Bacteria</taxon>
        <taxon>Pseudomonadati</taxon>
        <taxon>Pseudomonadota</taxon>
        <taxon>Gammaproteobacteria</taxon>
        <taxon>Pasteurellales</taxon>
        <taxon>Pasteurellaceae</taxon>
        <taxon>Bisgaardia</taxon>
    </lineage>
</organism>
<comment type="similarity">
    <text evidence="2 9">Belongs to the CRISPR-associated endoribonuclease Cas2 protein family.</text>
</comment>
<comment type="caution">
    <text evidence="10">The sequence shown here is derived from an EMBL/GenBank/DDBJ whole genome shotgun (WGS) entry which is preliminary data.</text>
</comment>
<dbReference type="SUPFAM" id="SSF143430">
    <property type="entry name" value="TTP0101/SSO1404-like"/>
    <property type="match status" value="1"/>
</dbReference>
<keyword evidence="7 9" id="KW-0460">Magnesium</keyword>
<dbReference type="RefSeq" id="WP_132021404.1">
    <property type="nucleotide sequence ID" value="NZ_CP016605.1"/>
</dbReference>
<dbReference type="GO" id="GO:0043571">
    <property type="term" value="P:maintenance of CRISPR repeat elements"/>
    <property type="evidence" value="ECO:0007669"/>
    <property type="project" value="UniProtKB-UniRule"/>
</dbReference>
<evidence type="ECO:0000256" key="6">
    <source>
        <dbReference type="ARBA" id="ARBA00022801"/>
    </source>
</evidence>
<dbReference type="GO" id="GO:0051607">
    <property type="term" value="P:defense response to virus"/>
    <property type="evidence" value="ECO:0007669"/>
    <property type="project" value="UniProtKB-UniRule"/>
</dbReference>
<comment type="cofactor">
    <cofactor evidence="1 9">
        <name>Mg(2+)</name>
        <dbReference type="ChEBI" id="CHEBI:18420"/>
    </cofactor>
</comment>
<dbReference type="HAMAP" id="MF_01471">
    <property type="entry name" value="Cas2"/>
    <property type="match status" value="1"/>
</dbReference>
<evidence type="ECO:0000256" key="9">
    <source>
        <dbReference type="HAMAP-Rule" id="MF_01471"/>
    </source>
</evidence>
<feature type="binding site" evidence="9">
    <location>
        <position position="14"/>
    </location>
    <ligand>
        <name>Mg(2+)</name>
        <dbReference type="ChEBI" id="CHEBI:18420"/>
        <note>catalytic</note>
    </ligand>
</feature>
<dbReference type="GO" id="GO:0016787">
    <property type="term" value="F:hydrolase activity"/>
    <property type="evidence" value="ECO:0007669"/>
    <property type="project" value="UniProtKB-KW"/>
</dbReference>
<comment type="subunit">
    <text evidence="9">Homodimer, forms a heterotetramer with a Cas1 homodimer.</text>
</comment>
<evidence type="ECO:0000313" key="10">
    <source>
        <dbReference type="EMBL" id="TCP13959.1"/>
    </source>
</evidence>
<proteinExistence type="inferred from homology"/>
<dbReference type="EC" id="3.1.-.-" evidence="9"/>
<evidence type="ECO:0000256" key="8">
    <source>
        <dbReference type="ARBA" id="ARBA00023118"/>
    </source>
</evidence>
<keyword evidence="6 9" id="KW-0378">Hydrolase</keyword>
<keyword evidence="11" id="KW-1185">Reference proteome</keyword>
<dbReference type="Proteomes" id="UP000294841">
    <property type="component" value="Unassembled WGS sequence"/>
</dbReference>